<dbReference type="EMBL" id="CP002582">
    <property type="protein sequence ID" value="ADZ85123.1"/>
    <property type="molecule type" value="Genomic_DNA"/>
</dbReference>
<feature type="transmembrane region" description="Helical" evidence="1">
    <location>
        <begin position="219"/>
        <end position="239"/>
    </location>
</feature>
<dbReference type="KEGG" id="cle:Clole_3436"/>
<accession>F2JRU3</accession>
<sequence>MISKVKGLLVALIIIVGGGSIVTIGATNWMNRDRYLFVAKVIGTVHIEYPELDSIMKEVILKRDNIGIKAGNRLLQEKGYIRGELEGFLNPSGIAIEIIILGIVVLIISIIVIRRIAHTHIRKNEYLPYIGAMFLGLLYVFILGIGISQIFHFWKSDKEYVFISEVVGTIEMIDRNEGYIKAEKIINTLSHLEHEKIGIELLESYGYSNMKIRDDELLMMRWLGIASMYPLAIYCWGLFKLKKTEKQLI</sequence>
<feature type="transmembrane region" description="Helical" evidence="1">
    <location>
        <begin position="126"/>
        <end position="151"/>
    </location>
</feature>
<proteinExistence type="predicted"/>
<name>F2JRU3_CELLD</name>
<gene>
    <name evidence="2" type="ordered locus">Clole_3436</name>
</gene>
<organism evidence="2 3">
    <name type="scientific">Cellulosilyticum lentocellum (strain ATCC 49066 / DSM 5427 / NCIMB 11756 / RHM5)</name>
    <name type="common">Clostridium lentocellum</name>
    <dbReference type="NCBI Taxonomy" id="642492"/>
    <lineage>
        <taxon>Bacteria</taxon>
        <taxon>Bacillati</taxon>
        <taxon>Bacillota</taxon>
        <taxon>Clostridia</taxon>
        <taxon>Lachnospirales</taxon>
        <taxon>Cellulosilyticaceae</taxon>
        <taxon>Cellulosilyticum</taxon>
    </lineage>
</organism>
<dbReference type="AlphaFoldDB" id="F2JRU3"/>
<dbReference type="Proteomes" id="UP000008467">
    <property type="component" value="Chromosome"/>
</dbReference>
<evidence type="ECO:0000256" key="1">
    <source>
        <dbReference type="SAM" id="Phobius"/>
    </source>
</evidence>
<keyword evidence="3" id="KW-1185">Reference proteome</keyword>
<evidence type="ECO:0000313" key="3">
    <source>
        <dbReference type="Proteomes" id="UP000008467"/>
    </source>
</evidence>
<dbReference type="STRING" id="642492.Clole_3436"/>
<keyword evidence="1" id="KW-0472">Membrane</keyword>
<dbReference type="RefSeq" id="WP_013658399.1">
    <property type="nucleotide sequence ID" value="NC_015275.1"/>
</dbReference>
<dbReference type="HOGENOM" id="CLU_1114257_0_0_9"/>
<protein>
    <submittedName>
        <fullName evidence="2">Uncharacterized protein</fullName>
    </submittedName>
</protein>
<feature type="transmembrane region" description="Helical" evidence="1">
    <location>
        <begin position="94"/>
        <end position="114"/>
    </location>
</feature>
<keyword evidence="1" id="KW-1133">Transmembrane helix</keyword>
<evidence type="ECO:0000313" key="2">
    <source>
        <dbReference type="EMBL" id="ADZ85123.1"/>
    </source>
</evidence>
<keyword evidence="1" id="KW-0812">Transmembrane</keyword>
<reference evidence="2 3" key="1">
    <citation type="journal article" date="2011" name="J. Bacteriol.">
        <title>Complete genome sequence of the cellulose-degrading bacterium Cellulosilyticum lentocellum.</title>
        <authorList>
            <consortium name="US DOE Joint Genome Institute"/>
            <person name="Miller D.A."/>
            <person name="Suen G."/>
            <person name="Bruce D."/>
            <person name="Copeland A."/>
            <person name="Cheng J.F."/>
            <person name="Detter C."/>
            <person name="Goodwin L.A."/>
            <person name="Han C.S."/>
            <person name="Hauser L.J."/>
            <person name="Land M.L."/>
            <person name="Lapidus A."/>
            <person name="Lucas S."/>
            <person name="Meincke L."/>
            <person name="Pitluck S."/>
            <person name="Tapia R."/>
            <person name="Teshima H."/>
            <person name="Woyke T."/>
            <person name="Fox B.G."/>
            <person name="Angert E.R."/>
            <person name="Currie C.R."/>
        </authorList>
    </citation>
    <scope>NUCLEOTIDE SEQUENCE [LARGE SCALE GENOMIC DNA]</scope>
    <source>
        <strain evidence="3">ATCC 49066 / DSM 5427 / NCIMB 11756 / RHM5</strain>
    </source>
</reference>
<feature type="transmembrane region" description="Helical" evidence="1">
    <location>
        <begin position="7"/>
        <end position="30"/>
    </location>
</feature>